<dbReference type="InterPro" id="IPR044929">
    <property type="entry name" value="DNA/RNA_non-sp_Endonuclease_sf"/>
</dbReference>
<reference evidence="2 3" key="1">
    <citation type="submission" date="2024-05" db="EMBL/GenBank/DDBJ databases">
        <title>Genome sequencing and assembly of Indian major carp, Cirrhinus mrigala (Hamilton, 1822).</title>
        <authorList>
            <person name="Mohindra V."/>
            <person name="Chowdhury L.M."/>
            <person name="Lal K."/>
            <person name="Jena J.K."/>
        </authorList>
    </citation>
    <scope>NUCLEOTIDE SEQUENCE [LARGE SCALE GENOMIC DNA]</scope>
    <source>
        <strain evidence="2">CM1030</strain>
        <tissue evidence="2">Blood</tissue>
    </source>
</reference>
<organism evidence="2 3">
    <name type="scientific">Cirrhinus mrigala</name>
    <name type="common">Mrigala</name>
    <dbReference type="NCBI Taxonomy" id="683832"/>
    <lineage>
        <taxon>Eukaryota</taxon>
        <taxon>Metazoa</taxon>
        <taxon>Chordata</taxon>
        <taxon>Craniata</taxon>
        <taxon>Vertebrata</taxon>
        <taxon>Euteleostomi</taxon>
        <taxon>Actinopterygii</taxon>
        <taxon>Neopterygii</taxon>
        <taxon>Teleostei</taxon>
        <taxon>Ostariophysi</taxon>
        <taxon>Cypriniformes</taxon>
        <taxon>Cyprinidae</taxon>
        <taxon>Labeoninae</taxon>
        <taxon>Labeonini</taxon>
        <taxon>Cirrhinus</taxon>
    </lineage>
</organism>
<proteinExistence type="predicted"/>
<keyword evidence="3" id="KW-1185">Reference proteome</keyword>
<sequence length="88" mass="10018">LDNAREGLNMVPDHFRQLDNQAVNKDYKGSRYDKGHLASVYLADSQCCADATFTLTNTAPQNPSFNRGQWRILEEKIAEELTKRCLSK</sequence>
<gene>
    <name evidence="2" type="ORF">M9458_016778</name>
</gene>
<dbReference type="InterPro" id="IPR039015">
    <property type="entry name" value="ENDOD1"/>
</dbReference>
<dbReference type="AlphaFoldDB" id="A0ABD0QTY7"/>
<accession>A0ABD0QTY7</accession>
<dbReference type="Proteomes" id="UP001529510">
    <property type="component" value="Unassembled WGS sequence"/>
</dbReference>
<protein>
    <recommendedName>
        <fullName evidence="1">DNA/RNA non-specific endonuclease/pyrophosphatase/phosphodiesterase domain-containing protein</fullName>
    </recommendedName>
</protein>
<dbReference type="InterPro" id="IPR001604">
    <property type="entry name" value="Endo_G_ENPP1-like_dom"/>
</dbReference>
<dbReference type="PANTHER" id="PTHR21472">
    <property type="entry name" value="ENDONUCLEASE DOMAIN-CONTAINING 1 PROTEIN ENDOD1"/>
    <property type="match status" value="1"/>
</dbReference>
<dbReference type="InterPro" id="IPR044925">
    <property type="entry name" value="His-Me_finger_sf"/>
</dbReference>
<comment type="caution">
    <text evidence="2">The sequence shown here is derived from an EMBL/GenBank/DDBJ whole genome shotgun (WGS) entry which is preliminary data.</text>
</comment>
<feature type="non-terminal residue" evidence="2">
    <location>
        <position position="1"/>
    </location>
</feature>
<feature type="non-terminal residue" evidence="2">
    <location>
        <position position="88"/>
    </location>
</feature>
<dbReference type="Gene3D" id="3.40.570.10">
    <property type="entry name" value="Extracellular Endonuclease, subunit A"/>
    <property type="match status" value="1"/>
</dbReference>
<evidence type="ECO:0000313" key="2">
    <source>
        <dbReference type="EMBL" id="KAL0189679.1"/>
    </source>
</evidence>
<evidence type="ECO:0000313" key="3">
    <source>
        <dbReference type="Proteomes" id="UP001529510"/>
    </source>
</evidence>
<name>A0ABD0QTY7_CIRMR</name>
<dbReference type="PANTHER" id="PTHR21472:SF30">
    <property type="entry name" value="ENDONUCLEASE DOMAIN-CONTAINING 1 PROTEIN-RELATED"/>
    <property type="match status" value="1"/>
</dbReference>
<dbReference type="SUPFAM" id="SSF54060">
    <property type="entry name" value="His-Me finger endonucleases"/>
    <property type="match status" value="1"/>
</dbReference>
<dbReference type="EMBL" id="JAMKFB020000007">
    <property type="protein sequence ID" value="KAL0189679.1"/>
    <property type="molecule type" value="Genomic_DNA"/>
</dbReference>
<feature type="domain" description="DNA/RNA non-specific endonuclease/pyrophosphatase/phosphodiesterase" evidence="1">
    <location>
        <begin position="15"/>
        <end position="80"/>
    </location>
</feature>
<evidence type="ECO:0000259" key="1">
    <source>
        <dbReference type="Pfam" id="PF01223"/>
    </source>
</evidence>
<dbReference type="Pfam" id="PF01223">
    <property type="entry name" value="Endonuclease_NS"/>
    <property type="match status" value="1"/>
</dbReference>